<dbReference type="InterPro" id="IPR041650">
    <property type="entry name" value="HEPN_Swt1"/>
</dbReference>
<evidence type="ECO:0000313" key="2">
    <source>
        <dbReference type="EMBL" id="TBN48644.1"/>
    </source>
</evidence>
<dbReference type="Pfam" id="PF18731">
    <property type="entry name" value="HEPN_Swt1"/>
    <property type="match status" value="1"/>
</dbReference>
<dbReference type="OrthoDB" id="4773522at2"/>
<evidence type="ECO:0000313" key="3">
    <source>
        <dbReference type="Proteomes" id="UP000291613"/>
    </source>
</evidence>
<protein>
    <recommendedName>
        <fullName evidence="1">Swt1-like HEPN domain-containing protein</fullName>
    </recommendedName>
</protein>
<dbReference type="EMBL" id="SIUB01000007">
    <property type="protein sequence ID" value="TBN48644.1"/>
    <property type="molecule type" value="Genomic_DNA"/>
</dbReference>
<accession>A0A4V6MTH7</accession>
<reference evidence="2 3" key="1">
    <citation type="submission" date="2019-02" db="EMBL/GenBank/DDBJ databases">
        <title>Hansschlegelia quercus sp. nov., a novel methylotrophic bacterium from buds of oak (Quercus robur L.).</title>
        <authorList>
            <person name="Agafonova N.V."/>
            <person name="Kaparullina E.N."/>
            <person name="Grouzdev D.S."/>
            <person name="Doronina N.V."/>
        </authorList>
    </citation>
    <scope>NUCLEOTIDE SEQUENCE [LARGE SCALE GENOMIC DNA]</scope>
    <source>
        <strain evidence="2 3">Dub</strain>
    </source>
</reference>
<dbReference type="RefSeq" id="WP_131004129.1">
    <property type="nucleotide sequence ID" value="NZ_JBHSZR010000009.1"/>
</dbReference>
<organism evidence="2 3">
    <name type="scientific">Hansschlegelia quercus</name>
    <dbReference type="NCBI Taxonomy" id="2528245"/>
    <lineage>
        <taxon>Bacteria</taxon>
        <taxon>Pseudomonadati</taxon>
        <taxon>Pseudomonadota</taxon>
        <taxon>Alphaproteobacteria</taxon>
        <taxon>Hyphomicrobiales</taxon>
        <taxon>Methylopilaceae</taxon>
        <taxon>Hansschlegelia</taxon>
    </lineage>
</organism>
<sequence length="194" mass="21766">MGDVELFLLKAAATNAQIRQAMQDPAIASSRSDIELATDKLVTGHLEQVDASIRRNASRMAEFYQIFYILENDIRNLVSETLEEGGGEAWWGTCVPQFVQDSVKKNIDREADEGLIARSDREIDYTNFGELGEIIKMNWNAFAGIFANTSVNGVQRVIKKLNLARGPIAHCGLLTEDEVVRLKLTVRDWYNLMA</sequence>
<evidence type="ECO:0000259" key="1">
    <source>
        <dbReference type="Pfam" id="PF18731"/>
    </source>
</evidence>
<name>A0A4V6MTH7_9HYPH</name>
<feature type="domain" description="Swt1-like HEPN" evidence="1">
    <location>
        <begin position="65"/>
        <end position="191"/>
    </location>
</feature>
<dbReference type="AlphaFoldDB" id="A0A4V6MTH7"/>
<comment type="caution">
    <text evidence="2">The sequence shown here is derived from an EMBL/GenBank/DDBJ whole genome shotgun (WGS) entry which is preliminary data.</text>
</comment>
<dbReference type="Proteomes" id="UP000291613">
    <property type="component" value="Unassembled WGS sequence"/>
</dbReference>
<proteinExistence type="predicted"/>
<gene>
    <name evidence="2" type="ORF">EYR15_13735</name>
</gene>
<keyword evidence="3" id="KW-1185">Reference proteome</keyword>